<evidence type="ECO:0000256" key="3">
    <source>
        <dbReference type="ARBA" id="ARBA00022771"/>
    </source>
</evidence>
<dbReference type="PROSITE" id="PS00028">
    <property type="entry name" value="ZINC_FINGER_C2H2_1"/>
    <property type="match status" value="1"/>
</dbReference>
<keyword evidence="3 5" id="KW-0863">Zinc-finger</keyword>
<name>A0AAD1TYD5_EUPCR</name>
<dbReference type="EMBL" id="CAMPGE010000021">
    <property type="protein sequence ID" value="CAI2358737.1"/>
    <property type="molecule type" value="Genomic_DNA"/>
</dbReference>
<dbReference type="Gene3D" id="3.30.160.60">
    <property type="entry name" value="Classic Zinc Finger"/>
    <property type="match status" value="2"/>
</dbReference>
<feature type="domain" description="C2H2-type" evidence="7">
    <location>
        <begin position="218"/>
        <end position="248"/>
    </location>
</feature>
<dbReference type="InterPro" id="IPR036236">
    <property type="entry name" value="Znf_C2H2_sf"/>
</dbReference>
<evidence type="ECO:0000259" key="7">
    <source>
        <dbReference type="PROSITE" id="PS50157"/>
    </source>
</evidence>
<dbReference type="InterPro" id="IPR013087">
    <property type="entry name" value="Znf_C2H2_type"/>
</dbReference>
<dbReference type="FunFam" id="3.30.160.60:FF:002343">
    <property type="entry name" value="Zinc finger protein 33A"/>
    <property type="match status" value="1"/>
</dbReference>
<dbReference type="SUPFAM" id="SSF57667">
    <property type="entry name" value="beta-beta-alpha zinc fingers"/>
    <property type="match status" value="1"/>
</dbReference>
<dbReference type="PANTHER" id="PTHR14003">
    <property type="entry name" value="TRANSCRIPTIONAL REPRESSOR PROTEIN YY"/>
    <property type="match status" value="1"/>
</dbReference>
<dbReference type="Pfam" id="PF00096">
    <property type="entry name" value="zf-C2H2"/>
    <property type="match status" value="1"/>
</dbReference>
<dbReference type="GO" id="GO:0000785">
    <property type="term" value="C:chromatin"/>
    <property type="evidence" value="ECO:0007669"/>
    <property type="project" value="TreeGrafter"/>
</dbReference>
<dbReference type="GO" id="GO:0031519">
    <property type="term" value="C:PcG protein complex"/>
    <property type="evidence" value="ECO:0007669"/>
    <property type="project" value="TreeGrafter"/>
</dbReference>
<dbReference type="PANTHER" id="PTHR14003:SF19">
    <property type="entry name" value="YY2 TRANSCRIPTION FACTOR"/>
    <property type="match status" value="1"/>
</dbReference>
<sequence length="272" mass="31198">MLFQYEKDNIISCEQATRQEENAILKKKAGLDTKPPSLSLNSFCMEMMTSVTPSPYSIKPDLQHNIQSNAGTPEVFPLFGMSPFPIPTPLTSDKSRTDPYQNYGPIEPNSALSFSPFPTPPTTNNPQIFFPSHSQSLPSAPKSKFSTQITKKSIAKKRRSRKKCRGIYCTCDLSESSTDLANYMFKKSNLKFVTELQSFHYEICEKHTEVTKKRTFEFVCKFNGDCNMRFDRSWNLLDHCRMHYGIKPFQCEECGRSFTQRGNLNKHKLTHI</sequence>
<evidence type="ECO:0000256" key="2">
    <source>
        <dbReference type="ARBA" id="ARBA00022737"/>
    </source>
</evidence>
<keyword evidence="2" id="KW-0677">Repeat</keyword>
<protein>
    <recommendedName>
        <fullName evidence="7">C2H2-type domain-containing protein</fullName>
    </recommendedName>
</protein>
<keyword evidence="9" id="KW-1185">Reference proteome</keyword>
<dbReference type="AlphaFoldDB" id="A0AAD1TYD5"/>
<feature type="region of interest" description="Disordered" evidence="6">
    <location>
        <begin position="124"/>
        <end position="152"/>
    </location>
</feature>
<evidence type="ECO:0000256" key="4">
    <source>
        <dbReference type="ARBA" id="ARBA00022833"/>
    </source>
</evidence>
<accession>A0AAD1TYD5</accession>
<dbReference type="GO" id="GO:0008270">
    <property type="term" value="F:zinc ion binding"/>
    <property type="evidence" value="ECO:0007669"/>
    <property type="project" value="UniProtKB-KW"/>
</dbReference>
<reference evidence="8" key="1">
    <citation type="submission" date="2023-07" db="EMBL/GenBank/DDBJ databases">
        <authorList>
            <consortium name="AG Swart"/>
            <person name="Singh M."/>
            <person name="Singh A."/>
            <person name="Seah K."/>
            <person name="Emmerich C."/>
        </authorList>
    </citation>
    <scope>NUCLEOTIDE SEQUENCE</scope>
    <source>
        <strain evidence="8">DP1</strain>
    </source>
</reference>
<evidence type="ECO:0000256" key="6">
    <source>
        <dbReference type="SAM" id="MobiDB-lite"/>
    </source>
</evidence>
<proteinExistence type="predicted"/>
<dbReference type="GO" id="GO:0000981">
    <property type="term" value="F:DNA-binding transcription factor activity, RNA polymerase II-specific"/>
    <property type="evidence" value="ECO:0007669"/>
    <property type="project" value="TreeGrafter"/>
</dbReference>
<keyword evidence="1" id="KW-0479">Metal-binding</keyword>
<gene>
    <name evidence="8" type="ORF">ECRASSUSDP1_LOCUS20</name>
</gene>
<feature type="domain" description="C2H2-type" evidence="7">
    <location>
        <begin position="249"/>
        <end position="272"/>
    </location>
</feature>
<organism evidence="8 9">
    <name type="scientific">Euplotes crassus</name>
    <dbReference type="NCBI Taxonomy" id="5936"/>
    <lineage>
        <taxon>Eukaryota</taxon>
        <taxon>Sar</taxon>
        <taxon>Alveolata</taxon>
        <taxon>Ciliophora</taxon>
        <taxon>Intramacronucleata</taxon>
        <taxon>Spirotrichea</taxon>
        <taxon>Hypotrichia</taxon>
        <taxon>Euplotida</taxon>
        <taxon>Euplotidae</taxon>
        <taxon>Moneuplotes</taxon>
    </lineage>
</organism>
<keyword evidence="4" id="KW-0862">Zinc</keyword>
<dbReference type="GO" id="GO:0000978">
    <property type="term" value="F:RNA polymerase II cis-regulatory region sequence-specific DNA binding"/>
    <property type="evidence" value="ECO:0007669"/>
    <property type="project" value="TreeGrafter"/>
</dbReference>
<dbReference type="Proteomes" id="UP001295684">
    <property type="component" value="Unassembled WGS sequence"/>
</dbReference>
<dbReference type="PROSITE" id="PS50157">
    <property type="entry name" value="ZINC_FINGER_C2H2_2"/>
    <property type="match status" value="2"/>
</dbReference>
<comment type="caution">
    <text evidence="8">The sequence shown here is derived from an EMBL/GenBank/DDBJ whole genome shotgun (WGS) entry which is preliminary data.</text>
</comment>
<evidence type="ECO:0000313" key="8">
    <source>
        <dbReference type="EMBL" id="CAI2358737.1"/>
    </source>
</evidence>
<feature type="compositionally biased region" description="Polar residues" evidence="6">
    <location>
        <begin position="132"/>
        <end position="150"/>
    </location>
</feature>
<evidence type="ECO:0000313" key="9">
    <source>
        <dbReference type="Proteomes" id="UP001295684"/>
    </source>
</evidence>
<evidence type="ECO:0000256" key="5">
    <source>
        <dbReference type="PROSITE-ProRule" id="PRU00042"/>
    </source>
</evidence>
<dbReference type="GO" id="GO:0005667">
    <property type="term" value="C:transcription regulator complex"/>
    <property type="evidence" value="ECO:0007669"/>
    <property type="project" value="TreeGrafter"/>
</dbReference>
<dbReference type="SMART" id="SM00355">
    <property type="entry name" value="ZnF_C2H2"/>
    <property type="match status" value="2"/>
</dbReference>
<evidence type="ECO:0000256" key="1">
    <source>
        <dbReference type="ARBA" id="ARBA00022723"/>
    </source>
</evidence>